<proteinExistence type="predicted"/>
<name>A0A448XJJ3_9PLAT</name>
<comment type="caution">
    <text evidence="2">The sequence shown here is derived from an EMBL/GenBank/DDBJ whole genome shotgun (WGS) entry which is preliminary data.</text>
</comment>
<evidence type="ECO:0000313" key="3">
    <source>
        <dbReference type="Proteomes" id="UP000784294"/>
    </source>
</evidence>
<feature type="compositionally biased region" description="Basic residues" evidence="1">
    <location>
        <begin position="153"/>
        <end position="168"/>
    </location>
</feature>
<organism evidence="2 3">
    <name type="scientific">Protopolystoma xenopodis</name>
    <dbReference type="NCBI Taxonomy" id="117903"/>
    <lineage>
        <taxon>Eukaryota</taxon>
        <taxon>Metazoa</taxon>
        <taxon>Spiralia</taxon>
        <taxon>Lophotrochozoa</taxon>
        <taxon>Platyhelminthes</taxon>
        <taxon>Monogenea</taxon>
        <taxon>Polyopisthocotylea</taxon>
        <taxon>Polystomatidea</taxon>
        <taxon>Polystomatidae</taxon>
        <taxon>Protopolystoma</taxon>
    </lineage>
</organism>
<protein>
    <submittedName>
        <fullName evidence="2">Uncharacterized protein</fullName>
    </submittedName>
</protein>
<reference evidence="2" key="1">
    <citation type="submission" date="2018-11" db="EMBL/GenBank/DDBJ databases">
        <authorList>
            <consortium name="Pathogen Informatics"/>
        </authorList>
    </citation>
    <scope>NUCLEOTIDE SEQUENCE</scope>
</reference>
<evidence type="ECO:0000313" key="2">
    <source>
        <dbReference type="EMBL" id="VEL38223.1"/>
    </source>
</evidence>
<dbReference type="AlphaFoldDB" id="A0A448XJJ3"/>
<sequence>MAPSGTSLSKSSDINHGVPQYAWPYGSSSFGDDYGEYQSSGVTGVALSQAAYTKFLTAGTSGWQTGKAIQLPQHSASIRTLNHNSASTNSQMYSHYIQVGSFQRGLPSTNDILAGGSPFGHTTRFSTSLFPTSGHNASKTVKKTSHAMAYSAKKSRHKKGRRSAHGKQRTYSGIRRFPSPGVDCLALPAPLLSPVYFIGGPNRRASELALSLGHEVHFADVIALLYHRYLPCQLEPHLLQLVGKKRSGLTARELRAMRLKSTQARAIGGLLLPDLQDWQMHGLLEAEPLRIDINSIETLASGDCYLERVDMCTQSF</sequence>
<dbReference type="Proteomes" id="UP000784294">
    <property type="component" value="Unassembled WGS sequence"/>
</dbReference>
<evidence type="ECO:0000256" key="1">
    <source>
        <dbReference type="SAM" id="MobiDB-lite"/>
    </source>
</evidence>
<feature type="region of interest" description="Disordered" evidence="1">
    <location>
        <begin position="136"/>
        <end position="169"/>
    </location>
</feature>
<keyword evidence="3" id="KW-1185">Reference proteome</keyword>
<gene>
    <name evidence="2" type="ORF">PXEA_LOCUS31663</name>
</gene>
<accession>A0A448XJJ3</accession>
<dbReference type="EMBL" id="CAAALY010257254">
    <property type="protein sequence ID" value="VEL38223.1"/>
    <property type="molecule type" value="Genomic_DNA"/>
</dbReference>